<feature type="compositionally biased region" description="Low complexity" evidence="1">
    <location>
        <begin position="32"/>
        <end position="47"/>
    </location>
</feature>
<organism evidence="2 3">
    <name type="scientific">Ancylostoma ceylanicum</name>
    <dbReference type="NCBI Taxonomy" id="53326"/>
    <lineage>
        <taxon>Eukaryota</taxon>
        <taxon>Metazoa</taxon>
        <taxon>Ecdysozoa</taxon>
        <taxon>Nematoda</taxon>
        <taxon>Chromadorea</taxon>
        <taxon>Rhabditida</taxon>
        <taxon>Rhabditina</taxon>
        <taxon>Rhabditomorpha</taxon>
        <taxon>Strongyloidea</taxon>
        <taxon>Ancylostomatidae</taxon>
        <taxon>Ancylostomatinae</taxon>
        <taxon>Ancylostoma</taxon>
    </lineage>
</organism>
<comment type="caution">
    <text evidence="2">The sequence shown here is derived from an EMBL/GenBank/DDBJ whole genome shotgun (WGS) entry which is preliminary data.</text>
</comment>
<feature type="compositionally biased region" description="Polar residues" evidence="1">
    <location>
        <begin position="138"/>
        <end position="150"/>
    </location>
</feature>
<dbReference type="Proteomes" id="UP000024635">
    <property type="component" value="Unassembled WGS sequence"/>
</dbReference>
<evidence type="ECO:0000256" key="1">
    <source>
        <dbReference type="SAM" id="MobiDB-lite"/>
    </source>
</evidence>
<dbReference type="AlphaFoldDB" id="A0A016TTP9"/>
<feature type="compositionally biased region" description="Polar residues" evidence="1">
    <location>
        <begin position="107"/>
        <end position="123"/>
    </location>
</feature>
<reference evidence="3" key="1">
    <citation type="journal article" date="2015" name="Nat. Genet.">
        <title>The genome and transcriptome of the zoonotic hookworm Ancylostoma ceylanicum identify infection-specific gene families.</title>
        <authorList>
            <person name="Schwarz E.M."/>
            <person name="Hu Y."/>
            <person name="Antoshechkin I."/>
            <person name="Miller M.M."/>
            <person name="Sternberg P.W."/>
            <person name="Aroian R.V."/>
        </authorList>
    </citation>
    <scope>NUCLEOTIDE SEQUENCE</scope>
    <source>
        <strain evidence="3">HY135</strain>
    </source>
</reference>
<accession>A0A016TTP9</accession>
<feature type="compositionally biased region" description="Basic residues" evidence="1">
    <location>
        <begin position="127"/>
        <end position="137"/>
    </location>
</feature>
<gene>
    <name evidence="2" type="primary">Acey_s0076.g1047</name>
    <name evidence="2" type="ORF">Y032_0076g1047</name>
</gene>
<evidence type="ECO:0000313" key="2">
    <source>
        <dbReference type="EMBL" id="EYC06414.1"/>
    </source>
</evidence>
<proteinExistence type="predicted"/>
<dbReference type="EMBL" id="JARK01001412">
    <property type="protein sequence ID" value="EYC06414.1"/>
    <property type="molecule type" value="Genomic_DNA"/>
</dbReference>
<dbReference type="OrthoDB" id="1661883at2759"/>
<feature type="compositionally biased region" description="Polar residues" evidence="1">
    <location>
        <begin position="48"/>
        <end position="58"/>
    </location>
</feature>
<evidence type="ECO:0000313" key="3">
    <source>
        <dbReference type="Proteomes" id="UP000024635"/>
    </source>
</evidence>
<sequence length="150" mass="16396">MSLRYSFGYTTELSSRAEPSVCTAKRLRQRLQRQQSGHSGESSECSSLVGTPTDTGRSFTFGASHRVTRDDRKTSFSQNLSEIMLEAIHYEDVGLLERLLAAHNPKQPMSTSPSIGSTNTLTELAQRRHGAGTHRRSNASSTVSAHSGGR</sequence>
<name>A0A016TTP9_9BILA</name>
<feature type="region of interest" description="Disordered" evidence="1">
    <location>
        <begin position="29"/>
        <end position="74"/>
    </location>
</feature>
<feature type="region of interest" description="Disordered" evidence="1">
    <location>
        <begin position="104"/>
        <end position="150"/>
    </location>
</feature>
<protein>
    <submittedName>
        <fullName evidence="2">Uncharacterized protein</fullName>
    </submittedName>
</protein>
<keyword evidence="3" id="KW-1185">Reference proteome</keyword>